<dbReference type="GO" id="GO:0140359">
    <property type="term" value="F:ABC-type transporter activity"/>
    <property type="evidence" value="ECO:0007669"/>
    <property type="project" value="InterPro"/>
</dbReference>
<keyword evidence="2" id="KW-0677">Repeat</keyword>
<dbReference type="PANTHER" id="PTHR19229">
    <property type="entry name" value="ATP-BINDING CASSETTE TRANSPORTER SUBFAMILY A ABCA"/>
    <property type="match status" value="1"/>
</dbReference>
<evidence type="ECO:0000256" key="2">
    <source>
        <dbReference type="ARBA" id="ARBA00022737"/>
    </source>
</evidence>
<dbReference type="Gene3D" id="3.40.50.300">
    <property type="entry name" value="P-loop containing nucleotide triphosphate hydrolases"/>
    <property type="match status" value="1"/>
</dbReference>
<accession>A0A9N9FRU3</accession>
<feature type="domain" description="ABC transporter" evidence="3">
    <location>
        <begin position="93"/>
        <end position="307"/>
    </location>
</feature>
<dbReference type="InterPro" id="IPR003439">
    <property type="entry name" value="ABC_transporter-like_ATP-bd"/>
</dbReference>
<proteinExistence type="predicted"/>
<evidence type="ECO:0000256" key="1">
    <source>
        <dbReference type="ARBA" id="ARBA00022448"/>
    </source>
</evidence>
<evidence type="ECO:0000313" key="4">
    <source>
        <dbReference type="EMBL" id="CAG8553108.1"/>
    </source>
</evidence>
<dbReference type="EMBL" id="CAJVPZ010004895">
    <property type="protein sequence ID" value="CAG8553108.1"/>
    <property type="molecule type" value="Genomic_DNA"/>
</dbReference>
<dbReference type="Proteomes" id="UP000789396">
    <property type="component" value="Unassembled WGS sequence"/>
</dbReference>
<dbReference type="GO" id="GO:0016887">
    <property type="term" value="F:ATP hydrolysis activity"/>
    <property type="evidence" value="ECO:0007669"/>
    <property type="project" value="InterPro"/>
</dbReference>
<keyword evidence="1" id="KW-0813">Transport</keyword>
<organism evidence="4 5">
    <name type="scientific">Racocetra fulgida</name>
    <dbReference type="NCBI Taxonomy" id="60492"/>
    <lineage>
        <taxon>Eukaryota</taxon>
        <taxon>Fungi</taxon>
        <taxon>Fungi incertae sedis</taxon>
        <taxon>Mucoromycota</taxon>
        <taxon>Glomeromycotina</taxon>
        <taxon>Glomeromycetes</taxon>
        <taxon>Diversisporales</taxon>
        <taxon>Gigasporaceae</taxon>
        <taxon>Racocetra</taxon>
    </lineage>
</organism>
<dbReference type="PROSITE" id="PS50893">
    <property type="entry name" value="ABC_TRANSPORTER_2"/>
    <property type="match status" value="1"/>
</dbReference>
<keyword evidence="5" id="KW-1185">Reference proteome</keyword>
<dbReference type="InterPro" id="IPR026082">
    <property type="entry name" value="ABCA"/>
</dbReference>
<evidence type="ECO:0000259" key="3">
    <source>
        <dbReference type="PROSITE" id="PS50893"/>
    </source>
</evidence>
<dbReference type="SUPFAM" id="SSF52540">
    <property type="entry name" value="P-loop containing nucleoside triphosphate hydrolases"/>
    <property type="match status" value="1"/>
</dbReference>
<dbReference type="Pfam" id="PF13304">
    <property type="entry name" value="AAA_21"/>
    <property type="match status" value="1"/>
</dbReference>
<evidence type="ECO:0000313" key="5">
    <source>
        <dbReference type="Proteomes" id="UP000789396"/>
    </source>
</evidence>
<dbReference type="GO" id="GO:0005319">
    <property type="term" value="F:lipid transporter activity"/>
    <property type="evidence" value="ECO:0007669"/>
    <property type="project" value="TreeGrafter"/>
</dbReference>
<dbReference type="InterPro" id="IPR027417">
    <property type="entry name" value="P-loop_NTPase"/>
</dbReference>
<dbReference type="OrthoDB" id="2423127at2759"/>
<dbReference type="InterPro" id="IPR003959">
    <property type="entry name" value="ATPase_AAA_core"/>
</dbReference>
<dbReference type="GO" id="GO:0005524">
    <property type="term" value="F:ATP binding"/>
    <property type="evidence" value="ECO:0007669"/>
    <property type="project" value="InterPro"/>
</dbReference>
<feature type="non-terminal residue" evidence="4">
    <location>
        <position position="1"/>
    </location>
</feature>
<comment type="caution">
    <text evidence="4">The sequence shown here is derived from an EMBL/GenBank/DDBJ whole genome shotgun (WGS) entry which is preliminary data.</text>
</comment>
<dbReference type="AlphaFoldDB" id="A0A9N9FRU3"/>
<name>A0A9N9FRU3_9GLOM</name>
<dbReference type="PANTHER" id="PTHR19229:SF36">
    <property type="entry name" value="ATP-BINDING CASSETTE SUB-FAMILY A MEMBER 2"/>
    <property type="match status" value="1"/>
</dbReference>
<gene>
    <name evidence="4" type="ORF">RFULGI_LOCUS4733</name>
</gene>
<dbReference type="GO" id="GO:0016020">
    <property type="term" value="C:membrane"/>
    <property type="evidence" value="ECO:0007669"/>
    <property type="project" value="InterPro"/>
</dbReference>
<reference evidence="4" key="1">
    <citation type="submission" date="2021-06" db="EMBL/GenBank/DDBJ databases">
        <authorList>
            <person name="Kallberg Y."/>
            <person name="Tangrot J."/>
            <person name="Rosling A."/>
        </authorList>
    </citation>
    <scope>NUCLEOTIDE SEQUENCE</scope>
    <source>
        <strain evidence="4">IN212</strain>
    </source>
</reference>
<protein>
    <submittedName>
        <fullName evidence="4">10462_t:CDS:1</fullName>
    </submittedName>
</protein>
<sequence length="318" mass="35367">NNPMDGTPAPLIYFVWPPFAFYRALSSNNHLSSLNNLIPMKLSDFKPGKEIFNAVIALIIEYSLEAGKYVNGDDDVRRERSNILSNQYGDNPLVVKSISKIYNNGKVAVKDIAFAVESGTIFGLLGPNGAEGDAILNGLSISASINDIYRNIGVYPQRDILWDNLTEQEAVHSSLKRAQLVSLKTKLTENLDNKNKRRLSIAIALVGEPSLVFLDEPTTGLDPEARRSIWKIIANTNKIPLRKDSNDELFNKLIKKNSTIILATHSMEEAEVLCNKIGIMSRGTLRCMGAPSRLKQLYGRGFRLNFNCKIENLEKATV</sequence>